<dbReference type="STRING" id="760192.Halhy_3411"/>
<dbReference type="InterPro" id="IPR036390">
    <property type="entry name" value="WH_DNA-bd_sf"/>
</dbReference>
<organism evidence="1 2">
    <name type="scientific">Haliscomenobacter hydrossis (strain ATCC 27775 / DSM 1100 / LMG 10767 / O)</name>
    <dbReference type="NCBI Taxonomy" id="760192"/>
    <lineage>
        <taxon>Bacteria</taxon>
        <taxon>Pseudomonadati</taxon>
        <taxon>Bacteroidota</taxon>
        <taxon>Saprospiria</taxon>
        <taxon>Saprospirales</taxon>
        <taxon>Haliscomenobacteraceae</taxon>
        <taxon>Haliscomenobacter</taxon>
    </lineage>
</organism>
<keyword evidence="2" id="KW-1185">Reference proteome</keyword>
<dbReference type="HOGENOM" id="CLU_094593_2_0_10"/>
<dbReference type="Proteomes" id="UP000008461">
    <property type="component" value="Chromosome"/>
</dbReference>
<dbReference type="SUPFAM" id="SSF46785">
    <property type="entry name" value="Winged helix' DNA-binding domain"/>
    <property type="match status" value="1"/>
</dbReference>
<dbReference type="EMBL" id="CP002691">
    <property type="protein sequence ID" value="AEE51267.1"/>
    <property type="molecule type" value="Genomic_DNA"/>
</dbReference>
<dbReference type="KEGG" id="hhy:Halhy_3411"/>
<dbReference type="InterPro" id="IPR043519">
    <property type="entry name" value="NT_sf"/>
</dbReference>
<accession>F4KVF4</accession>
<name>F4KVF4_HALH1</name>
<dbReference type="eggNOG" id="COG0640">
    <property type="taxonomic scope" value="Bacteria"/>
</dbReference>
<reference key="2">
    <citation type="submission" date="2011-04" db="EMBL/GenBank/DDBJ databases">
        <title>Complete sequence of chromosome of Haliscomenobacter hydrossis DSM 1100.</title>
        <authorList>
            <consortium name="US DOE Joint Genome Institute (JGI-PGF)"/>
            <person name="Lucas S."/>
            <person name="Han J."/>
            <person name="Lapidus A."/>
            <person name="Bruce D."/>
            <person name="Goodwin L."/>
            <person name="Pitluck S."/>
            <person name="Peters L."/>
            <person name="Kyrpides N."/>
            <person name="Mavromatis K."/>
            <person name="Ivanova N."/>
            <person name="Ovchinnikova G."/>
            <person name="Pagani I."/>
            <person name="Daligault H."/>
            <person name="Detter J.C."/>
            <person name="Han C."/>
            <person name="Land M."/>
            <person name="Hauser L."/>
            <person name="Markowitz V."/>
            <person name="Cheng J.-F."/>
            <person name="Hugenholtz P."/>
            <person name="Woyke T."/>
            <person name="Wu D."/>
            <person name="Verbarg S."/>
            <person name="Frueling A."/>
            <person name="Brambilla E."/>
            <person name="Klenk H.-P."/>
            <person name="Eisen J.A."/>
        </authorList>
    </citation>
    <scope>NUCLEOTIDE SEQUENCE</scope>
    <source>
        <strain>DSM 1100</strain>
    </source>
</reference>
<protein>
    <recommendedName>
        <fullName evidence="3">Transcriptional regulator</fullName>
    </recommendedName>
</protein>
<evidence type="ECO:0000313" key="2">
    <source>
        <dbReference type="Proteomes" id="UP000008461"/>
    </source>
</evidence>
<dbReference type="AlphaFoldDB" id="F4KVF4"/>
<dbReference type="OrthoDB" id="9793352at2"/>
<dbReference type="Gene3D" id="3.30.460.10">
    <property type="entry name" value="Beta Polymerase, domain 2"/>
    <property type="match status" value="1"/>
</dbReference>
<gene>
    <name evidence="1" type="ordered locus">Halhy_3411</name>
</gene>
<reference evidence="1 2" key="1">
    <citation type="journal article" date="2011" name="Stand. Genomic Sci.">
        <title>Complete genome sequence of Haliscomenobacter hydrossis type strain (O).</title>
        <authorList>
            <consortium name="US DOE Joint Genome Institute (JGI-PGF)"/>
            <person name="Daligault H."/>
            <person name="Lapidus A."/>
            <person name="Zeytun A."/>
            <person name="Nolan M."/>
            <person name="Lucas S."/>
            <person name="Del Rio T.G."/>
            <person name="Tice H."/>
            <person name="Cheng J.F."/>
            <person name="Tapia R."/>
            <person name="Han C."/>
            <person name="Goodwin L."/>
            <person name="Pitluck S."/>
            <person name="Liolios K."/>
            <person name="Pagani I."/>
            <person name="Ivanova N."/>
            <person name="Huntemann M."/>
            <person name="Mavromatis K."/>
            <person name="Mikhailova N."/>
            <person name="Pati A."/>
            <person name="Chen A."/>
            <person name="Palaniappan K."/>
            <person name="Land M."/>
            <person name="Hauser L."/>
            <person name="Brambilla E.M."/>
            <person name="Rohde M."/>
            <person name="Verbarg S."/>
            <person name="Goker M."/>
            <person name="Bristow J."/>
            <person name="Eisen J.A."/>
            <person name="Markowitz V."/>
            <person name="Hugenholtz P."/>
            <person name="Kyrpides N.C."/>
            <person name="Klenk H.P."/>
            <person name="Woyke T."/>
        </authorList>
    </citation>
    <scope>NUCLEOTIDE SEQUENCE [LARGE SCALE GENOMIC DNA]</scope>
    <source>
        <strain evidence="2">ATCC 27775 / DSM 1100 / LMG 10767 / O</strain>
    </source>
</reference>
<sequence length="184" mass="20935">MIEALISSKTRIKLLLKFFLNSSTTAYLRGLESEFGESTNAIRLELNNLEKAGMLVSELSGNKKIFRANTQHPLFREVHTILMKYLGLDQIIENVVKRLGEVEKVFLTGDFARGLDSPIIDLIFVGNIDRHYLIQLIEKVETLVSRRIRFIIYSSTEYPSVIKSYSDVAPLLLWSDLDVSPQTA</sequence>
<evidence type="ECO:0008006" key="3">
    <source>
        <dbReference type="Google" id="ProtNLM"/>
    </source>
</evidence>
<evidence type="ECO:0000313" key="1">
    <source>
        <dbReference type="EMBL" id="AEE51267.1"/>
    </source>
</evidence>
<dbReference type="RefSeq" id="WP_013765808.1">
    <property type="nucleotide sequence ID" value="NC_015510.1"/>
</dbReference>
<proteinExistence type="predicted"/>